<feature type="region of interest" description="Disordered" evidence="1">
    <location>
        <begin position="78"/>
        <end position="102"/>
    </location>
</feature>
<proteinExistence type="predicted"/>
<feature type="compositionally biased region" description="Basic and acidic residues" evidence="1">
    <location>
        <begin position="288"/>
        <end position="297"/>
    </location>
</feature>
<reference evidence="2" key="1">
    <citation type="submission" date="2022-11" db="EMBL/GenBank/DDBJ databases">
        <title>Minimal conservation of predation-associated metabolite biosynthetic gene clusters underscores biosynthetic potential of Myxococcota including descriptions for ten novel species: Archangium lansinium sp. nov., Myxococcus landrumus sp. nov., Nannocystis bai.</title>
        <authorList>
            <person name="Ahearne A."/>
            <person name="Stevens C."/>
            <person name="Phillips K."/>
        </authorList>
    </citation>
    <scope>NUCLEOTIDE SEQUENCE</scope>
    <source>
        <strain evidence="2">Na p29</strain>
    </source>
</reference>
<comment type="caution">
    <text evidence="2">The sequence shown here is derived from an EMBL/GenBank/DDBJ whole genome shotgun (WGS) entry which is preliminary data.</text>
</comment>
<protein>
    <submittedName>
        <fullName evidence="2">Uncharacterized protein</fullName>
    </submittedName>
</protein>
<gene>
    <name evidence="2" type="ORF">OV079_52895</name>
</gene>
<dbReference type="AlphaFoldDB" id="A0A9X3F402"/>
<feature type="compositionally biased region" description="Low complexity" evidence="1">
    <location>
        <begin position="298"/>
        <end position="310"/>
    </location>
</feature>
<evidence type="ECO:0000256" key="1">
    <source>
        <dbReference type="SAM" id="MobiDB-lite"/>
    </source>
</evidence>
<dbReference type="RefSeq" id="WP_267778312.1">
    <property type="nucleotide sequence ID" value="NZ_JAPNKE010000002.1"/>
</dbReference>
<feature type="region of interest" description="Disordered" evidence="1">
    <location>
        <begin position="279"/>
        <end position="326"/>
    </location>
</feature>
<keyword evidence="3" id="KW-1185">Reference proteome</keyword>
<organism evidence="2 3">
    <name type="scientific">Nannocystis pusilla</name>
    <dbReference type="NCBI Taxonomy" id="889268"/>
    <lineage>
        <taxon>Bacteria</taxon>
        <taxon>Pseudomonadati</taxon>
        <taxon>Myxococcota</taxon>
        <taxon>Polyangia</taxon>
        <taxon>Nannocystales</taxon>
        <taxon>Nannocystaceae</taxon>
        <taxon>Nannocystis</taxon>
    </lineage>
</organism>
<accession>A0A9X3F402</accession>
<sequence>MAADRAVLATSTASFEVDLKTGALPRWWPSAGLSLMTCLEGNVLYAAGWQFACYELARGRWCSGRCRPACRSCSRSCRRRRSDRDGDGAAAPARRARRLPGRAAGHAGARYLAARDKHGDGAVYRFDGELQLPLDLYSQHVPAMWPEGQLRDATEDESDRLDDTAWAETGLEALVLCEARDAWRRVQDGGVVEATTMLFRVPFAISAAAFDASGARCCSRARRSCGTSRSTPSRGSWRASICSRCGRCCWAPRAARGRGPTRSTRRCVATARWSEWATSTSPSGAAQHRVDVRRGEAARPAPRADLAAHAQGVKRARKLPRLYPPR</sequence>
<name>A0A9X3F402_9BACT</name>
<evidence type="ECO:0000313" key="2">
    <source>
        <dbReference type="EMBL" id="MCY1014079.1"/>
    </source>
</evidence>
<evidence type="ECO:0000313" key="3">
    <source>
        <dbReference type="Proteomes" id="UP001150924"/>
    </source>
</evidence>
<dbReference type="Proteomes" id="UP001150924">
    <property type="component" value="Unassembled WGS sequence"/>
</dbReference>
<dbReference type="EMBL" id="JAPNKE010000002">
    <property type="protein sequence ID" value="MCY1014079.1"/>
    <property type="molecule type" value="Genomic_DNA"/>
</dbReference>